<organism evidence="2 3">
    <name type="scientific">Streptodolium elevatio</name>
    <dbReference type="NCBI Taxonomy" id="3157996"/>
    <lineage>
        <taxon>Bacteria</taxon>
        <taxon>Bacillati</taxon>
        <taxon>Actinomycetota</taxon>
        <taxon>Actinomycetes</taxon>
        <taxon>Kitasatosporales</taxon>
        <taxon>Streptomycetaceae</taxon>
        <taxon>Streptodolium</taxon>
    </lineage>
</organism>
<reference evidence="2 3" key="1">
    <citation type="submission" date="2024-06" db="EMBL/GenBank/DDBJ databases">
        <title>The Natural Products Discovery Center: Release of the First 8490 Sequenced Strains for Exploring Actinobacteria Biosynthetic Diversity.</title>
        <authorList>
            <person name="Kalkreuter E."/>
            <person name="Kautsar S.A."/>
            <person name="Yang D."/>
            <person name="Bader C.D."/>
            <person name="Teijaro C.N."/>
            <person name="Fluegel L."/>
            <person name="Davis C.M."/>
            <person name="Simpson J.R."/>
            <person name="Lauterbach L."/>
            <person name="Steele A.D."/>
            <person name="Gui C."/>
            <person name="Meng S."/>
            <person name="Li G."/>
            <person name="Viehrig K."/>
            <person name="Ye F."/>
            <person name="Su P."/>
            <person name="Kiefer A.F."/>
            <person name="Nichols A."/>
            <person name="Cepeda A.J."/>
            <person name="Yan W."/>
            <person name="Fan B."/>
            <person name="Jiang Y."/>
            <person name="Adhikari A."/>
            <person name="Zheng C.-J."/>
            <person name="Schuster L."/>
            <person name="Cowan T.M."/>
            <person name="Smanski M.J."/>
            <person name="Chevrette M.G."/>
            <person name="De Carvalho L.P.S."/>
            <person name="Shen B."/>
        </authorList>
    </citation>
    <scope>NUCLEOTIDE SEQUENCE [LARGE SCALE GENOMIC DNA]</scope>
    <source>
        <strain evidence="2 3">NPDC048946</strain>
    </source>
</reference>
<feature type="signal peptide" evidence="1">
    <location>
        <begin position="1"/>
        <end position="28"/>
    </location>
</feature>
<keyword evidence="1" id="KW-0732">Signal</keyword>
<gene>
    <name evidence="2" type="ORF">AB0C36_10680</name>
</gene>
<evidence type="ECO:0000313" key="2">
    <source>
        <dbReference type="EMBL" id="MEU8133965.1"/>
    </source>
</evidence>
<name>A0ABV3DDZ3_9ACTN</name>
<keyword evidence="3" id="KW-1185">Reference proteome</keyword>
<sequence>MRSKWTSVALATALSVSAVGVGAGAATAFVDDRPQTRVAPAVPAAPDPTQLIGQVGDLGAVLKTVSGLTSAASAEKPDADVLGDRLELLTTQVDKLLKSLGGGAVPPVVPDTGSVVPDTGSVVPNTGTVAPDTGGVVPNTGGVLPGAVQAGTGKALPVPAVSLEDALASLKKNAEALVAAATKVPPNLDGVKTALTALATDIVNVLTAAVTKIAPPV</sequence>
<protein>
    <recommendedName>
        <fullName evidence="4">Secreted protein</fullName>
    </recommendedName>
</protein>
<evidence type="ECO:0008006" key="4">
    <source>
        <dbReference type="Google" id="ProtNLM"/>
    </source>
</evidence>
<feature type="chain" id="PRO_5046868944" description="Secreted protein" evidence="1">
    <location>
        <begin position="29"/>
        <end position="217"/>
    </location>
</feature>
<dbReference type="RefSeq" id="WP_358352244.1">
    <property type="nucleotide sequence ID" value="NZ_JBEZFP010000020.1"/>
</dbReference>
<evidence type="ECO:0000313" key="3">
    <source>
        <dbReference type="Proteomes" id="UP001551482"/>
    </source>
</evidence>
<dbReference type="EMBL" id="JBEZFP010000020">
    <property type="protein sequence ID" value="MEU8133965.1"/>
    <property type="molecule type" value="Genomic_DNA"/>
</dbReference>
<comment type="caution">
    <text evidence="2">The sequence shown here is derived from an EMBL/GenBank/DDBJ whole genome shotgun (WGS) entry which is preliminary data.</text>
</comment>
<evidence type="ECO:0000256" key="1">
    <source>
        <dbReference type="SAM" id="SignalP"/>
    </source>
</evidence>
<accession>A0ABV3DDZ3</accession>
<dbReference type="Proteomes" id="UP001551482">
    <property type="component" value="Unassembled WGS sequence"/>
</dbReference>
<proteinExistence type="predicted"/>